<evidence type="ECO:0000256" key="1">
    <source>
        <dbReference type="SAM" id="MobiDB-lite"/>
    </source>
</evidence>
<feature type="compositionally biased region" description="Basic and acidic residues" evidence="1">
    <location>
        <begin position="109"/>
        <end position="121"/>
    </location>
</feature>
<feature type="region of interest" description="Disordered" evidence="1">
    <location>
        <begin position="1"/>
        <end position="177"/>
    </location>
</feature>
<evidence type="ECO:0000313" key="3">
    <source>
        <dbReference type="Proteomes" id="UP000298337"/>
    </source>
</evidence>
<protein>
    <submittedName>
        <fullName evidence="2">Uncharacterized protein</fullName>
    </submittedName>
</protein>
<organism evidence="2 3">
    <name type="scientific">Hymenobacter fodinae</name>
    <dbReference type="NCBI Taxonomy" id="2510796"/>
    <lineage>
        <taxon>Bacteria</taxon>
        <taxon>Pseudomonadati</taxon>
        <taxon>Bacteroidota</taxon>
        <taxon>Cytophagia</taxon>
        <taxon>Cytophagales</taxon>
        <taxon>Hymenobacteraceae</taxon>
        <taxon>Hymenobacter</taxon>
    </lineage>
</organism>
<proteinExistence type="predicted"/>
<dbReference type="AlphaFoldDB" id="A0A4Z0P8N7"/>
<dbReference type="Proteomes" id="UP000298337">
    <property type="component" value="Unassembled WGS sequence"/>
</dbReference>
<keyword evidence="3" id="KW-1185">Reference proteome</keyword>
<name>A0A4Z0P8N7_9BACT</name>
<dbReference type="RefSeq" id="WP_135434214.1">
    <property type="nucleotide sequence ID" value="NZ_SRLA01000002.1"/>
</dbReference>
<comment type="caution">
    <text evidence="2">The sequence shown here is derived from an EMBL/GenBank/DDBJ whole genome shotgun (WGS) entry which is preliminary data.</text>
</comment>
<reference evidence="2 3" key="1">
    <citation type="submission" date="2019-04" db="EMBL/GenBank/DDBJ databases">
        <authorList>
            <person name="Feng G."/>
            <person name="Zhang J."/>
            <person name="Zhu H."/>
        </authorList>
    </citation>
    <scope>NUCLEOTIDE SEQUENCE [LARGE SCALE GENOMIC DNA]</scope>
    <source>
        <strain evidence="2 3">92R-1</strain>
    </source>
</reference>
<feature type="compositionally biased region" description="Polar residues" evidence="1">
    <location>
        <begin position="62"/>
        <end position="76"/>
    </location>
</feature>
<feature type="compositionally biased region" description="Polar residues" evidence="1">
    <location>
        <begin position="1"/>
        <end position="42"/>
    </location>
</feature>
<dbReference type="OrthoDB" id="882474at2"/>
<accession>A0A4Z0P8N7</accession>
<evidence type="ECO:0000313" key="2">
    <source>
        <dbReference type="EMBL" id="TGE08308.1"/>
    </source>
</evidence>
<gene>
    <name evidence="2" type="ORF">EU556_11350</name>
</gene>
<dbReference type="EMBL" id="SRLA01000002">
    <property type="protein sequence ID" value="TGE08308.1"/>
    <property type="molecule type" value="Genomic_DNA"/>
</dbReference>
<sequence length="177" mass="18690">MQPTPDHNQPNPEHTSATDPRNISDDQQQENLYSGQGATPTPTVGHGHKSPNYGDFGHAPATGTTASSEQSQTQGGQAAPSIAYPEQRGSAPQNLDPSLANEVSDSEYQEQRDGWAQDDPRYGGGTRNWATAEPANRSTGPAAEDDEKPMNPNVGKNDNPDEFSALRPDGGAGIPGK</sequence>